<evidence type="ECO:0000313" key="2">
    <source>
        <dbReference type="EMBL" id="GGA68048.1"/>
    </source>
</evidence>
<feature type="domain" description="Methyltransferase type 11" evidence="1">
    <location>
        <begin position="61"/>
        <end position="157"/>
    </location>
</feature>
<dbReference type="Proteomes" id="UP000623419">
    <property type="component" value="Unassembled WGS sequence"/>
</dbReference>
<dbReference type="PANTHER" id="PTHR42912">
    <property type="entry name" value="METHYLTRANSFERASE"/>
    <property type="match status" value="1"/>
</dbReference>
<gene>
    <name evidence="2" type="ORF">GCM10011521_02730</name>
</gene>
<dbReference type="InterPro" id="IPR029063">
    <property type="entry name" value="SAM-dependent_MTases_sf"/>
</dbReference>
<dbReference type="PANTHER" id="PTHR42912:SF93">
    <property type="entry name" value="N6-ADENOSINE-METHYLTRANSFERASE TMT1A"/>
    <property type="match status" value="1"/>
</dbReference>
<name>A0ABQ1HAG8_9GAMM</name>
<dbReference type="SUPFAM" id="SSF53335">
    <property type="entry name" value="S-adenosyl-L-methionine-dependent methyltransferases"/>
    <property type="match status" value="1"/>
</dbReference>
<dbReference type="Pfam" id="PF08241">
    <property type="entry name" value="Methyltransf_11"/>
    <property type="match status" value="1"/>
</dbReference>
<reference evidence="3" key="1">
    <citation type="journal article" date="2019" name="Int. J. Syst. Evol. Microbiol.">
        <title>The Global Catalogue of Microorganisms (GCM) 10K type strain sequencing project: providing services to taxonomists for standard genome sequencing and annotation.</title>
        <authorList>
            <consortium name="The Broad Institute Genomics Platform"/>
            <consortium name="The Broad Institute Genome Sequencing Center for Infectious Disease"/>
            <person name="Wu L."/>
            <person name="Ma J."/>
        </authorList>
    </citation>
    <scope>NUCLEOTIDE SEQUENCE [LARGE SCALE GENOMIC DNA]</scope>
    <source>
        <strain evidence="3">CGMCC 1.15905</strain>
    </source>
</reference>
<organism evidence="2 3">
    <name type="scientific">Arenimonas soli</name>
    <dbReference type="NCBI Taxonomy" id="2269504"/>
    <lineage>
        <taxon>Bacteria</taxon>
        <taxon>Pseudomonadati</taxon>
        <taxon>Pseudomonadota</taxon>
        <taxon>Gammaproteobacteria</taxon>
        <taxon>Lysobacterales</taxon>
        <taxon>Lysobacteraceae</taxon>
        <taxon>Arenimonas</taxon>
    </lineage>
</organism>
<keyword evidence="3" id="KW-1185">Reference proteome</keyword>
<proteinExistence type="predicted"/>
<accession>A0ABQ1HAG8</accession>
<evidence type="ECO:0000313" key="3">
    <source>
        <dbReference type="Proteomes" id="UP000623419"/>
    </source>
</evidence>
<sequence>MEPTHDTAADASARRAAWSAYWATGGLHSCVGSFDGNYSGAIGAFWRGVFTDLPDGPVRALDLATGNGALPRLLWEHRAGRPGLEVDAVDLARLAPAWLDPGQHAGLRFHSGVAMEHLPFPDASFDLVTSQYGFEYAHREAALAEALRVLRPGGRLALVMHHAGSVLVRVGRSELQNQALLLAPDGLLSATAAVLPWVARARAGQDPSGEPDALRARTDYNAAIQALAAAIAGSDAPDLLVEARAWVNRLLAGTGPDPAPALATLATYREGLVGAGLRTGELIEHALDDEQSAALVSALQAARPAGRVRVGLVSQAEGLLGWGLRLDPA</sequence>
<dbReference type="Gene3D" id="3.40.50.150">
    <property type="entry name" value="Vaccinia Virus protein VP39"/>
    <property type="match status" value="1"/>
</dbReference>
<evidence type="ECO:0000259" key="1">
    <source>
        <dbReference type="Pfam" id="PF08241"/>
    </source>
</evidence>
<comment type="caution">
    <text evidence="2">The sequence shown here is derived from an EMBL/GenBank/DDBJ whole genome shotgun (WGS) entry which is preliminary data.</text>
</comment>
<dbReference type="InterPro" id="IPR050508">
    <property type="entry name" value="Methyltransf_Superfamily"/>
</dbReference>
<protein>
    <recommendedName>
        <fullName evidence="1">Methyltransferase type 11 domain-containing protein</fullName>
    </recommendedName>
</protein>
<dbReference type="EMBL" id="BMKC01000001">
    <property type="protein sequence ID" value="GGA68048.1"/>
    <property type="molecule type" value="Genomic_DNA"/>
</dbReference>
<dbReference type="RefSeq" id="WP_188660327.1">
    <property type="nucleotide sequence ID" value="NZ_BMKC01000001.1"/>
</dbReference>
<dbReference type="CDD" id="cd02440">
    <property type="entry name" value="AdoMet_MTases"/>
    <property type="match status" value="1"/>
</dbReference>
<dbReference type="InterPro" id="IPR013216">
    <property type="entry name" value="Methyltransf_11"/>
</dbReference>